<dbReference type="EMBL" id="CP000930">
    <property type="protein sequence ID" value="ABZ84794.1"/>
    <property type="molecule type" value="Genomic_DNA"/>
</dbReference>
<evidence type="ECO:0000313" key="7">
    <source>
        <dbReference type="EMBL" id="ABZ84794.1"/>
    </source>
</evidence>
<gene>
    <name evidence="7" type="ORF">HM1_2238</name>
</gene>
<keyword evidence="4 6" id="KW-1133">Transmembrane helix</keyword>
<feature type="transmembrane region" description="Helical" evidence="6">
    <location>
        <begin position="21"/>
        <end position="45"/>
    </location>
</feature>
<evidence type="ECO:0000256" key="2">
    <source>
        <dbReference type="ARBA" id="ARBA00022475"/>
    </source>
</evidence>
<evidence type="ECO:0000256" key="1">
    <source>
        <dbReference type="ARBA" id="ARBA00004236"/>
    </source>
</evidence>
<keyword evidence="5 6" id="KW-0472">Membrane</keyword>
<evidence type="ECO:0008006" key="9">
    <source>
        <dbReference type="Google" id="ProtNLM"/>
    </source>
</evidence>
<proteinExistence type="predicted"/>
<keyword evidence="8" id="KW-1185">Reference proteome</keyword>
<dbReference type="AlphaFoldDB" id="B0THB9"/>
<evidence type="ECO:0000313" key="8">
    <source>
        <dbReference type="Proteomes" id="UP000008550"/>
    </source>
</evidence>
<comment type="subcellular location">
    <subcellularLocation>
        <location evidence="1">Cell membrane</location>
    </subcellularLocation>
</comment>
<dbReference type="GO" id="GO:0044781">
    <property type="term" value="P:bacterial-type flagellum organization"/>
    <property type="evidence" value="ECO:0007669"/>
    <property type="project" value="InterPro"/>
</dbReference>
<sequence length="226" mass="25399">MLNQALLNNKWEMRMNYSRRIGRRIIGGLVFFGILSFLLSLPVVLTAADAAPGSILDQTYTQRIETEQKRGPVSTGDLLIRLFGTLFLVGITGWVVVKFWKKKQQTAGQGNWMAVLDQVSLAPNKNLVVTDIAGKIFVIGVTDHSVQPIMEITDAQVIEALRQVQKEERQAPTAWGIDLLSGLLGKSNRQSDPVPSFHAEMTKQIQRLHALRERRREPDREGEDKL</sequence>
<feature type="transmembrane region" description="Helical" evidence="6">
    <location>
        <begin position="78"/>
        <end position="97"/>
    </location>
</feature>
<dbReference type="Pfam" id="PF04347">
    <property type="entry name" value="FliO"/>
    <property type="match status" value="1"/>
</dbReference>
<evidence type="ECO:0000256" key="6">
    <source>
        <dbReference type="SAM" id="Phobius"/>
    </source>
</evidence>
<dbReference type="Proteomes" id="UP000008550">
    <property type="component" value="Chromosome"/>
</dbReference>
<organism evidence="7 8">
    <name type="scientific">Heliobacterium modesticaldum (strain ATCC 51547 / Ice1)</name>
    <dbReference type="NCBI Taxonomy" id="498761"/>
    <lineage>
        <taxon>Bacteria</taxon>
        <taxon>Bacillati</taxon>
        <taxon>Bacillota</taxon>
        <taxon>Clostridia</taxon>
        <taxon>Eubacteriales</taxon>
        <taxon>Heliobacteriaceae</taxon>
        <taxon>Heliomicrobium</taxon>
    </lineage>
</organism>
<dbReference type="GO" id="GO:0016020">
    <property type="term" value="C:membrane"/>
    <property type="evidence" value="ECO:0007669"/>
    <property type="project" value="InterPro"/>
</dbReference>
<dbReference type="HOGENOM" id="CLU_1223349_0_0_9"/>
<dbReference type="KEGG" id="hmo:HM1_2238"/>
<dbReference type="InterPro" id="IPR022781">
    <property type="entry name" value="Flagellar_biosynth_FliO"/>
</dbReference>
<dbReference type="STRING" id="498761.HM1_2238"/>
<protein>
    <recommendedName>
        <fullName evidence="9">Flagellar protein</fullName>
    </recommendedName>
</protein>
<keyword evidence="2" id="KW-1003">Cell membrane</keyword>
<evidence type="ECO:0000256" key="4">
    <source>
        <dbReference type="ARBA" id="ARBA00022989"/>
    </source>
</evidence>
<evidence type="ECO:0000256" key="3">
    <source>
        <dbReference type="ARBA" id="ARBA00022692"/>
    </source>
</evidence>
<accession>B0THB9</accession>
<name>B0THB9_HELMI</name>
<keyword evidence="3 6" id="KW-0812">Transmembrane</keyword>
<evidence type="ECO:0000256" key="5">
    <source>
        <dbReference type="ARBA" id="ARBA00023136"/>
    </source>
</evidence>
<reference evidence="7 8" key="1">
    <citation type="journal article" date="2008" name="J. Bacteriol.">
        <title>The genome of Heliobacterium modesticaldum, a phototrophic representative of the Firmicutes containing the simplest photosynthetic apparatus.</title>
        <authorList>
            <person name="Sattley W.M."/>
            <person name="Madigan M.T."/>
            <person name="Swingley W.D."/>
            <person name="Cheung P.C."/>
            <person name="Clocksin K.M."/>
            <person name="Conrad A.L."/>
            <person name="Dejesa L.C."/>
            <person name="Honchak B.M."/>
            <person name="Jung D.O."/>
            <person name="Karbach L.E."/>
            <person name="Kurdoglu A."/>
            <person name="Lahiri S."/>
            <person name="Mastrian S.D."/>
            <person name="Page L.E."/>
            <person name="Taylor H.L."/>
            <person name="Wang Z.T."/>
            <person name="Raymond J."/>
            <person name="Chen M."/>
            <person name="Blankenship R.E."/>
            <person name="Touchman J.W."/>
        </authorList>
    </citation>
    <scope>NUCLEOTIDE SEQUENCE [LARGE SCALE GENOMIC DNA]</scope>
    <source>
        <strain evidence="8">ATCC 51547 / Ice1</strain>
    </source>
</reference>
<dbReference type="eggNOG" id="COG3190">
    <property type="taxonomic scope" value="Bacteria"/>
</dbReference>